<dbReference type="OrthoDB" id="8182673at2759"/>
<proteinExistence type="predicted"/>
<sequence>MVKIESKREDLELHCMPSMEEVMQYEVHGKPQPIRFRRTSREYSRTFFENWQKPLPFHSFFEKETDMNADTTTNVIRRKCPLEQADEEHTIASSSSHECLTRPCTCPDPGKSKEMCVIKKVENWLLGRCSDINEEIVNLEDSMALPNMPKWPHNVNKRPELEKYAVAALPPSVLLREIAGALFPVYILNVRVVGVEPAVTDLSQLVRGHCPYYSCNTVVKNIVWTNAGPLNYGKLARPYCPECCQTRRRRYLNLYFHLELHVEDNLGQMTKIIVERDAAVRFFGCTVYRFLLNPRRRLRIKKLLETLIRVSSSPRSAAVPGVTFDVRIIPIAVDHNEEVKFHMFGDNSPLCELAKKMPVPPP</sequence>
<organism evidence="1 2">
    <name type="scientific">Frankliniella occidentalis</name>
    <name type="common">Western flower thrips</name>
    <name type="synonym">Euthrips occidentalis</name>
    <dbReference type="NCBI Taxonomy" id="133901"/>
    <lineage>
        <taxon>Eukaryota</taxon>
        <taxon>Metazoa</taxon>
        <taxon>Ecdysozoa</taxon>
        <taxon>Arthropoda</taxon>
        <taxon>Hexapoda</taxon>
        <taxon>Insecta</taxon>
        <taxon>Pterygota</taxon>
        <taxon>Neoptera</taxon>
        <taxon>Paraneoptera</taxon>
        <taxon>Thysanoptera</taxon>
        <taxon>Terebrantia</taxon>
        <taxon>Thripoidea</taxon>
        <taxon>Thripidae</taxon>
        <taxon>Frankliniella</taxon>
    </lineage>
</organism>
<keyword evidence="1" id="KW-1185">Reference proteome</keyword>
<evidence type="ECO:0000313" key="2">
    <source>
        <dbReference type="RefSeq" id="XP_026283840.1"/>
    </source>
</evidence>
<protein>
    <submittedName>
        <fullName evidence="2">Uncharacterized protein LOC113210190 isoform X1</fullName>
    </submittedName>
</protein>
<accession>A0A6J1SWW7</accession>
<dbReference type="RefSeq" id="XP_026283840.1">
    <property type="nucleotide sequence ID" value="XM_026428055.2"/>
</dbReference>
<name>A0A6J1SWW7_FRAOC</name>
<reference evidence="2" key="1">
    <citation type="submission" date="2025-08" db="UniProtKB">
        <authorList>
            <consortium name="RefSeq"/>
        </authorList>
    </citation>
    <scope>IDENTIFICATION</scope>
    <source>
        <tissue evidence="2">Whole organism</tissue>
    </source>
</reference>
<dbReference type="AlphaFoldDB" id="A0A6J1SWW7"/>
<dbReference type="KEGG" id="foc:113210190"/>
<evidence type="ECO:0000313" key="1">
    <source>
        <dbReference type="Proteomes" id="UP000504606"/>
    </source>
</evidence>
<gene>
    <name evidence="2" type="primary">LOC113210190</name>
</gene>
<dbReference type="GeneID" id="113210190"/>
<dbReference type="Proteomes" id="UP000504606">
    <property type="component" value="Unplaced"/>
</dbReference>